<feature type="coiled-coil region" evidence="1">
    <location>
        <begin position="47"/>
        <end position="74"/>
    </location>
</feature>
<evidence type="ECO:0000256" key="3">
    <source>
        <dbReference type="SAM" id="SignalP"/>
    </source>
</evidence>
<sequence>MHHAAANTSPNTFLLTMALAASLVMPTLVAARDTAPLSRDDLVSLVGEAVVREANRAEERVRRAKERYEQVNRRGTRWQQSEAAVELERARERFGIAAHNLDEAQVRAIAERSGRSPSEIRAMRESGMGWGDIANETGVHPSVNAKGNGADAAKGPEAGKGKNSQ</sequence>
<feature type="compositionally biased region" description="Low complexity" evidence="2">
    <location>
        <begin position="144"/>
        <end position="155"/>
    </location>
</feature>
<name>A0A7K1KKF1_9BACT</name>
<dbReference type="RefSeq" id="WP_155932155.1">
    <property type="nucleotide sequence ID" value="NZ_WODC01000001.1"/>
</dbReference>
<evidence type="ECO:0000256" key="2">
    <source>
        <dbReference type="SAM" id="MobiDB-lite"/>
    </source>
</evidence>
<dbReference type="Proteomes" id="UP000461162">
    <property type="component" value="Unassembled WGS sequence"/>
</dbReference>
<dbReference type="EMBL" id="WODC01000001">
    <property type="protein sequence ID" value="MUM76545.1"/>
    <property type="molecule type" value="Genomic_DNA"/>
</dbReference>
<keyword evidence="3" id="KW-0732">Signal</keyword>
<evidence type="ECO:0000313" key="4">
    <source>
        <dbReference type="EMBL" id="MUM76545.1"/>
    </source>
</evidence>
<accession>A0A7K1KKF1</accession>
<dbReference type="AlphaFoldDB" id="A0A7K1KKF1"/>
<evidence type="ECO:0000313" key="5">
    <source>
        <dbReference type="Proteomes" id="UP000461162"/>
    </source>
</evidence>
<keyword evidence="1" id="KW-0175">Coiled coil</keyword>
<reference evidence="4 5" key="1">
    <citation type="submission" date="2019-11" db="EMBL/GenBank/DDBJ databases">
        <title>Pseudodesulfovibrio alkaliphilus, sp. nov., an alkaliphilic sulfate-reducing bacteria from mud volcano of Taman peninsula, Russia.</title>
        <authorList>
            <person name="Frolova A."/>
            <person name="Merkel A.Y."/>
            <person name="Slobodkin A.I."/>
        </authorList>
    </citation>
    <scope>NUCLEOTIDE SEQUENCE [LARGE SCALE GENOMIC DNA]</scope>
    <source>
        <strain evidence="4 5">F-1</strain>
    </source>
</reference>
<keyword evidence="5" id="KW-1185">Reference proteome</keyword>
<feature type="signal peptide" evidence="3">
    <location>
        <begin position="1"/>
        <end position="30"/>
    </location>
</feature>
<feature type="chain" id="PRO_5029655884" evidence="3">
    <location>
        <begin position="31"/>
        <end position="165"/>
    </location>
</feature>
<protein>
    <submittedName>
        <fullName evidence="4">Uncharacterized protein</fullName>
    </submittedName>
</protein>
<organism evidence="4 5">
    <name type="scientific">Pseudodesulfovibrio alkaliphilus</name>
    <dbReference type="NCBI Taxonomy" id="2661613"/>
    <lineage>
        <taxon>Bacteria</taxon>
        <taxon>Pseudomonadati</taxon>
        <taxon>Thermodesulfobacteriota</taxon>
        <taxon>Desulfovibrionia</taxon>
        <taxon>Desulfovibrionales</taxon>
        <taxon>Desulfovibrionaceae</taxon>
    </lineage>
</organism>
<gene>
    <name evidence="4" type="ORF">GKC30_02730</name>
</gene>
<proteinExistence type="predicted"/>
<feature type="region of interest" description="Disordered" evidence="2">
    <location>
        <begin position="131"/>
        <end position="165"/>
    </location>
</feature>
<evidence type="ECO:0000256" key="1">
    <source>
        <dbReference type="SAM" id="Coils"/>
    </source>
</evidence>
<comment type="caution">
    <text evidence="4">The sequence shown here is derived from an EMBL/GenBank/DDBJ whole genome shotgun (WGS) entry which is preliminary data.</text>
</comment>